<gene>
    <name evidence="1" type="ORF">GCM10011361_14580</name>
</gene>
<dbReference type="Proteomes" id="UP000625780">
    <property type="component" value="Unassembled WGS sequence"/>
</dbReference>
<reference evidence="2" key="1">
    <citation type="journal article" date="2019" name="Int. J. Syst. Evol. Microbiol.">
        <title>The Global Catalogue of Microorganisms (GCM) 10K type strain sequencing project: providing services to taxonomists for standard genome sequencing and annotation.</title>
        <authorList>
            <consortium name="The Broad Institute Genomics Platform"/>
            <consortium name="The Broad Institute Genome Sequencing Center for Infectious Disease"/>
            <person name="Wu L."/>
            <person name="Ma J."/>
        </authorList>
    </citation>
    <scope>NUCLEOTIDE SEQUENCE [LARGE SCALE GENOMIC DNA]</scope>
    <source>
        <strain evidence="2">CGMCC 1.12606</strain>
    </source>
</reference>
<accession>A0ABQ1QXN5</accession>
<dbReference type="EMBL" id="BMFH01000001">
    <property type="protein sequence ID" value="GGD48904.1"/>
    <property type="molecule type" value="Genomic_DNA"/>
</dbReference>
<proteinExistence type="predicted"/>
<dbReference type="Pfam" id="PF04338">
    <property type="entry name" value="DUF481"/>
    <property type="match status" value="1"/>
</dbReference>
<evidence type="ECO:0000313" key="2">
    <source>
        <dbReference type="Proteomes" id="UP000625780"/>
    </source>
</evidence>
<organism evidence="1 2">
    <name type="scientific">Muriicola marianensis</name>
    <dbReference type="NCBI Taxonomy" id="1324801"/>
    <lineage>
        <taxon>Bacteria</taxon>
        <taxon>Pseudomonadati</taxon>
        <taxon>Bacteroidota</taxon>
        <taxon>Flavobacteriia</taxon>
        <taxon>Flavobacteriales</taxon>
        <taxon>Flavobacteriaceae</taxon>
        <taxon>Muriicola</taxon>
    </lineage>
</organism>
<dbReference type="InterPro" id="IPR007433">
    <property type="entry name" value="DUF481"/>
</dbReference>
<name>A0ABQ1QXN5_9FLAO</name>
<keyword evidence="2" id="KW-1185">Reference proteome</keyword>
<evidence type="ECO:0008006" key="3">
    <source>
        <dbReference type="Google" id="ProtNLM"/>
    </source>
</evidence>
<sequence length="249" mass="28564">MSQSQVLHTENFNVILDSTKRVKGSFIPSFRYRNVKQKFFEIENTADISFKVNRQAFTLANKLEYSRFGDEDILSGGFVYFENRNPLHQNVLLESYALILWQEIRGLRIKYSVGVNARVPLVVNSREGLFAGLGPSYEFERWTYSGTSDPSLIPPDPKPIEVEKIRANLYMNFKSKLSDEFTLDISGYYQPALGNFFSNYRLASSSEITYNFTRNIGLSLLYQNIYDPKPVVPISTLFHDVSVGLNLSF</sequence>
<comment type="caution">
    <text evidence="1">The sequence shown here is derived from an EMBL/GenBank/DDBJ whole genome shotgun (WGS) entry which is preliminary data.</text>
</comment>
<protein>
    <recommendedName>
        <fullName evidence="3">DUF481 domain-containing protein</fullName>
    </recommendedName>
</protein>
<evidence type="ECO:0000313" key="1">
    <source>
        <dbReference type="EMBL" id="GGD48904.1"/>
    </source>
</evidence>